<protein>
    <submittedName>
        <fullName evidence="1">Uncharacterized protein</fullName>
    </submittedName>
</protein>
<dbReference type="HOGENOM" id="CLU_1854331_0_0_12"/>
<evidence type="ECO:0000313" key="1">
    <source>
        <dbReference type="EMBL" id="AGT43773.1"/>
    </source>
</evidence>
<accession>S5ZZN3</accession>
<dbReference type="EMBL" id="CP004120">
    <property type="protein sequence ID" value="AGT43773.1"/>
    <property type="molecule type" value="Genomic_DNA"/>
</dbReference>
<sequence length="138" mass="16176">MEAYFRQCRWHCLKTLPEFAFRQTSYYCVPFLTSLPYKFMLILPYNPNFSQSLTDSITGSKLSISKFSCSFYHIVFKIFFYRLSTIIFCDIMTLPVNIRRCDKRFGANGASLFIWRVLPRGKTSYIVCAFSLRCKSTG</sequence>
<organism evidence="1 2">
    <name type="scientific">Treponema pedis str. T A4</name>
    <dbReference type="NCBI Taxonomy" id="1291379"/>
    <lineage>
        <taxon>Bacteria</taxon>
        <taxon>Pseudomonadati</taxon>
        <taxon>Spirochaetota</taxon>
        <taxon>Spirochaetia</taxon>
        <taxon>Spirochaetales</taxon>
        <taxon>Treponemataceae</taxon>
        <taxon>Treponema</taxon>
    </lineage>
</organism>
<keyword evidence="2" id="KW-1185">Reference proteome</keyword>
<gene>
    <name evidence="1" type="ORF">TPE_1278</name>
</gene>
<dbReference type="KEGG" id="tped:TPE_1278"/>
<dbReference type="PATRIC" id="fig|1291379.3.peg.1274"/>
<proteinExistence type="predicted"/>
<dbReference type="AlphaFoldDB" id="S5ZZN3"/>
<evidence type="ECO:0000313" key="2">
    <source>
        <dbReference type="Proteomes" id="UP000015620"/>
    </source>
</evidence>
<reference evidence="1 2" key="1">
    <citation type="journal article" date="2013" name="PLoS ONE">
        <title>Genome-Wide Relatedness of Treponema pedis, from Gingiva and Necrotic Skin Lesions of Pigs, with the Human Oral Pathogen Treponema denticola.</title>
        <authorList>
            <person name="Svartstrom O."/>
            <person name="Mushtaq M."/>
            <person name="Pringle M."/>
            <person name="Segerman B."/>
        </authorList>
    </citation>
    <scope>NUCLEOTIDE SEQUENCE [LARGE SCALE GENOMIC DNA]</scope>
    <source>
        <strain evidence="1">T A4</strain>
    </source>
</reference>
<name>S5ZZN3_9SPIR</name>
<dbReference type="Proteomes" id="UP000015620">
    <property type="component" value="Chromosome"/>
</dbReference>
<dbReference type="STRING" id="1291379.TPE_1278"/>